<dbReference type="InterPro" id="IPR032816">
    <property type="entry name" value="VTT_dom"/>
</dbReference>
<feature type="transmembrane region" description="Helical" evidence="1">
    <location>
        <begin position="85"/>
        <end position="109"/>
    </location>
</feature>
<name>A0ABT7QU17_9BACT</name>
<evidence type="ECO:0000259" key="2">
    <source>
        <dbReference type="Pfam" id="PF09335"/>
    </source>
</evidence>
<feature type="transmembrane region" description="Helical" evidence="1">
    <location>
        <begin position="115"/>
        <end position="135"/>
    </location>
</feature>
<keyword evidence="1" id="KW-0812">Transmembrane</keyword>
<dbReference type="Proteomes" id="UP001169066">
    <property type="component" value="Unassembled WGS sequence"/>
</dbReference>
<keyword evidence="4" id="KW-1185">Reference proteome</keyword>
<comment type="caution">
    <text evidence="3">The sequence shown here is derived from an EMBL/GenBank/DDBJ whole genome shotgun (WGS) entry which is preliminary data.</text>
</comment>
<organism evidence="3 4">
    <name type="scientific">Sulfurovum xiamenensis</name>
    <dbReference type="NCBI Taxonomy" id="3019066"/>
    <lineage>
        <taxon>Bacteria</taxon>
        <taxon>Pseudomonadati</taxon>
        <taxon>Campylobacterota</taxon>
        <taxon>Epsilonproteobacteria</taxon>
        <taxon>Campylobacterales</taxon>
        <taxon>Sulfurovaceae</taxon>
        <taxon>Sulfurovum</taxon>
    </lineage>
</organism>
<dbReference type="EMBL" id="JAQIBC010000008">
    <property type="protein sequence ID" value="MDM5264419.1"/>
    <property type="molecule type" value="Genomic_DNA"/>
</dbReference>
<evidence type="ECO:0000313" key="4">
    <source>
        <dbReference type="Proteomes" id="UP001169066"/>
    </source>
</evidence>
<proteinExistence type="predicted"/>
<protein>
    <submittedName>
        <fullName evidence="3">DedA family protein</fullName>
    </submittedName>
</protein>
<reference evidence="3" key="1">
    <citation type="submission" date="2023-01" db="EMBL/GenBank/DDBJ databases">
        <title>Sulfurovum sp. XTW-4 genome assembly.</title>
        <authorList>
            <person name="Wang J."/>
        </authorList>
    </citation>
    <scope>NUCLEOTIDE SEQUENCE</scope>
    <source>
        <strain evidence="3">XTW-4</strain>
    </source>
</reference>
<sequence length="140" mass="15713">MVYMTLFTVAFLSATLLPLGSEGLLLYDISQNHSLILLWFFATLGNTLGSMVNYWLGLKGENYLEEKGHLSAQKMEKARGFFDRYGGWTLLLSWVPIIGDPLTFISGVLRYKFKWFATIVAVAKGTRYAIVIFLASSLSV</sequence>
<gene>
    <name evidence="3" type="ORF">PF327_09445</name>
</gene>
<evidence type="ECO:0000313" key="3">
    <source>
        <dbReference type="EMBL" id="MDM5264419.1"/>
    </source>
</evidence>
<dbReference type="PANTHER" id="PTHR42709">
    <property type="entry name" value="ALKALINE PHOSPHATASE LIKE PROTEIN"/>
    <property type="match status" value="1"/>
</dbReference>
<dbReference type="Pfam" id="PF09335">
    <property type="entry name" value="VTT_dom"/>
    <property type="match status" value="1"/>
</dbReference>
<keyword evidence="1" id="KW-1133">Transmembrane helix</keyword>
<feature type="transmembrane region" description="Helical" evidence="1">
    <location>
        <begin position="37"/>
        <end position="56"/>
    </location>
</feature>
<accession>A0ABT7QU17</accession>
<dbReference type="InterPro" id="IPR051311">
    <property type="entry name" value="DedA_domain"/>
</dbReference>
<feature type="domain" description="VTT" evidence="2">
    <location>
        <begin position="35"/>
        <end position="135"/>
    </location>
</feature>
<dbReference type="PANTHER" id="PTHR42709:SF4">
    <property type="entry name" value="INNER MEMBRANE PROTEIN YQAA"/>
    <property type="match status" value="1"/>
</dbReference>
<evidence type="ECO:0000256" key="1">
    <source>
        <dbReference type="SAM" id="Phobius"/>
    </source>
</evidence>
<keyword evidence="1" id="KW-0472">Membrane</keyword>